<dbReference type="PRINTS" id="PR00095">
    <property type="entry name" value="ANTSNTHASEI"/>
</dbReference>
<accession>A0A1D8JC60</accession>
<dbReference type="PANTHER" id="PTHR11236">
    <property type="entry name" value="AMINOBENZOATE/ANTHRANILATE SYNTHASE"/>
    <property type="match status" value="1"/>
</dbReference>
<dbReference type="SUPFAM" id="SSF56322">
    <property type="entry name" value="ADC synthase"/>
    <property type="match status" value="1"/>
</dbReference>
<dbReference type="InterPro" id="IPR019999">
    <property type="entry name" value="Anth_synth_I-like"/>
</dbReference>
<dbReference type="EMBL" id="CP017560">
    <property type="protein sequence ID" value="AOV06290.1"/>
    <property type="molecule type" value="Genomic_DNA"/>
</dbReference>
<dbReference type="Proteomes" id="UP000185746">
    <property type="component" value="Chromosome"/>
</dbReference>
<evidence type="ECO:0000313" key="4">
    <source>
        <dbReference type="Proteomes" id="UP000185746"/>
    </source>
</evidence>
<reference evidence="3 4" key="1">
    <citation type="submission" date="2016-09" db="EMBL/GenBank/DDBJ databases">
        <title>Complete genome sequence of the Lysinibacillus sphaericus LMG 22257, a specie of Bacillus with ureolytic activity that can effectively biodeposit calcium carbonate.</title>
        <authorList>
            <person name="Yan W."/>
        </authorList>
    </citation>
    <scope>NUCLEOTIDE SEQUENCE [LARGE SCALE GENOMIC DNA]</scope>
    <source>
        <strain evidence="3 4">LMG 22257</strain>
    </source>
</reference>
<dbReference type="PANTHER" id="PTHR11236:SF41">
    <property type="entry name" value="AMINODEOXYCHORISMATE SYNTHASE COMPONENT 1"/>
    <property type="match status" value="1"/>
</dbReference>
<proteinExistence type="predicted"/>
<dbReference type="InterPro" id="IPR005801">
    <property type="entry name" value="ADC_synthase"/>
</dbReference>
<evidence type="ECO:0000259" key="2">
    <source>
        <dbReference type="Pfam" id="PF04715"/>
    </source>
</evidence>
<evidence type="ECO:0000259" key="1">
    <source>
        <dbReference type="Pfam" id="PF00425"/>
    </source>
</evidence>
<gene>
    <name evidence="3" type="ORF">BI350_00745</name>
</gene>
<keyword evidence="4" id="KW-1185">Reference proteome</keyword>
<dbReference type="RefSeq" id="WP_075526386.1">
    <property type="nucleotide sequence ID" value="NZ_CP017560.1"/>
</dbReference>
<dbReference type="KEGG" id="surl:BI350_00745"/>
<dbReference type="InterPro" id="IPR015890">
    <property type="entry name" value="Chorismate_C"/>
</dbReference>
<protein>
    <submittedName>
        <fullName evidence="3">Aminodeoxychorismate synthase component I</fullName>
    </submittedName>
</protein>
<name>A0A1D8JC60_9BACL</name>
<dbReference type="InterPro" id="IPR006805">
    <property type="entry name" value="Anth_synth_I_N"/>
</dbReference>
<dbReference type="Pfam" id="PF04715">
    <property type="entry name" value="Anth_synt_I_N"/>
    <property type="match status" value="1"/>
</dbReference>
<dbReference type="GO" id="GO:0000162">
    <property type="term" value="P:L-tryptophan biosynthetic process"/>
    <property type="evidence" value="ECO:0007669"/>
    <property type="project" value="TreeGrafter"/>
</dbReference>
<organism evidence="3 4">
    <name type="scientific">Sporosarcina ureilytica</name>
    <dbReference type="NCBI Taxonomy" id="298596"/>
    <lineage>
        <taxon>Bacteria</taxon>
        <taxon>Bacillati</taxon>
        <taxon>Bacillota</taxon>
        <taxon>Bacilli</taxon>
        <taxon>Bacillales</taxon>
        <taxon>Caryophanaceae</taxon>
        <taxon>Sporosarcina</taxon>
    </lineage>
</organism>
<dbReference type="Gene3D" id="3.60.120.10">
    <property type="entry name" value="Anthranilate synthase"/>
    <property type="match status" value="1"/>
</dbReference>
<evidence type="ECO:0000313" key="3">
    <source>
        <dbReference type="EMBL" id="AOV06290.1"/>
    </source>
</evidence>
<dbReference type="Pfam" id="PF00425">
    <property type="entry name" value="Chorismate_bind"/>
    <property type="match status" value="1"/>
</dbReference>
<feature type="domain" description="Chorismate-utilising enzyme C-terminal" evidence="1">
    <location>
        <begin position="201"/>
        <end position="452"/>
    </location>
</feature>
<dbReference type="AlphaFoldDB" id="A0A1D8JC60"/>
<sequence length="468" mass="52804">MKKQQVPAYTAKEMSTEQFFNAYQQLAQTEQEHILLESGRDGKFSIAGVNPLAKIVALDGELLQIVWRNGKEELLKGDPLENLMKFVQSYKIDAIPGLPVFQGGIIGFISYDYVRRYESLPDLTKRFAETPDLYFYLFDEWVVHDIQKEQAYFMSLPESAIDTKEVAKKWLDAAEVAERNVFMLQEEVPTDDLQVSVNGPEFEKMVEDVQAYIEKGDVVQVNLSVRQSKPFHVTPLAYYEALRQVNPSPYMACIGAEKFSVASSSPELLVKRRGNELATRPIGGTRRRGTTEAEDLANEKDLLSDEKEKAEHIMLVELEKEDFSRVCEPKTVETNEFMVVERYSHVMHLVSNVRGVVAEGQTNADIVKAIFPGGTITGAPKVRTMEIIEELEPEKRGLYTGSIGWFGFNGDFELNVVIRTAFIQDEVIHIQAGAGLVADSVPKDEYIESLAKGQALWQAKATVEMNRR</sequence>
<feature type="domain" description="Anthranilate synthase component I N-terminal" evidence="2">
    <location>
        <begin position="18"/>
        <end position="152"/>
    </location>
</feature>